<dbReference type="WBParaSite" id="JU765_v2.g535.t1">
    <property type="protein sequence ID" value="JU765_v2.g535.t1"/>
    <property type="gene ID" value="JU765_v2.g535"/>
</dbReference>
<evidence type="ECO:0000313" key="1">
    <source>
        <dbReference type="Proteomes" id="UP000887576"/>
    </source>
</evidence>
<dbReference type="Proteomes" id="UP000887576">
    <property type="component" value="Unplaced"/>
</dbReference>
<proteinExistence type="predicted"/>
<name>A0AC34RBT1_9BILA</name>
<reference evidence="2" key="1">
    <citation type="submission" date="2022-11" db="UniProtKB">
        <authorList>
            <consortium name="WormBaseParasite"/>
        </authorList>
    </citation>
    <scope>IDENTIFICATION</scope>
</reference>
<evidence type="ECO:0000313" key="2">
    <source>
        <dbReference type="WBParaSite" id="JU765_v2.g535.t1"/>
    </source>
</evidence>
<organism evidence="1 2">
    <name type="scientific">Panagrolaimus sp. JU765</name>
    <dbReference type="NCBI Taxonomy" id="591449"/>
    <lineage>
        <taxon>Eukaryota</taxon>
        <taxon>Metazoa</taxon>
        <taxon>Ecdysozoa</taxon>
        <taxon>Nematoda</taxon>
        <taxon>Chromadorea</taxon>
        <taxon>Rhabditida</taxon>
        <taxon>Tylenchina</taxon>
        <taxon>Panagrolaimomorpha</taxon>
        <taxon>Panagrolaimoidea</taxon>
        <taxon>Panagrolaimidae</taxon>
        <taxon>Panagrolaimus</taxon>
    </lineage>
</organism>
<sequence>MAYLDEDIVPTNDSFYATKAYAKDMVSVLKCLLGKDKTRNCSMIITNEGIHLVIDEKSSMQWHAYFKRHVFIDFDVRVDTIEIRLPLHDLIEAVNALSPTAKVELRYGSEGSPFTISVEHENTKLDVSIKTFNPLNVLSYEFDDNILAKVSLLPKTIKDVIRDIDSASQTVRFKITEDEFEVSYGNEVMTSTTTFPSYSGEVCEFIVNQELISFHYKSAVIKRLLPALRMTKKVCFRIDERGVLNVQLPIPEQDVGSNFVQVYLLPNLEDYEIL</sequence>
<protein>
    <submittedName>
        <fullName evidence="2">Proliferating cell nuclear antigen</fullName>
    </submittedName>
</protein>
<accession>A0AC34RBT1</accession>